<protein>
    <recommendedName>
        <fullName evidence="2">PF03932 family protein CutC</fullName>
    </recommendedName>
</protein>
<reference evidence="3 4" key="1">
    <citation type="journal article" date="2019" name="Microorganisms">
        <title>Paenibacillus lutrae sp. nov., A Chitinolytic Species Isolated from A River Otter in Castril Natural Park, Granada, Spain.</title>
        <authorList>
            <person name="Rodriguez M."/>
            <person name="Reina J.C."/>
            <person name="Bejar V."/>
            <person name="Llamas I."/>
        </authorList>
    </citation>
    <scope>NUCLEOTIDE SEQUENCE [LARGE SCALE GENOMIC DNA]</scope>
    <source>
        <strain evidence="3 4">N10</strain>
    </source>
</reference>
<comment type="caution">
    <text evidence="2">Once thought to be involved in copper homeostasis, experiments in E.coli have shown this is not the case.</text>
</comment>
<keyword evidence="4" id="KW-1185">Reference proteome</keyword>
<evidence type="ECO:0000313" key="3">
    <source>
        <dbReference type="EMBL" id="MVP01979.1"/>
    </source>
</evidence>
<name>A0A7X3FLI3_9BACL</name>
<dbReference type="PANTHER" id="PTHR12598:SF0">
    <property type="entry name" value="COPPER HOMEOSTASIS PROTEIN CUTC HOMOLOG"/>
    <property type="match status" value="1"/>
</dbReference>
<dbReference type="OrthoDB" id="9815677at2"/>
<dbReference type="AlphaFoldDB" id="A0A7X3FLI3"/>
<dbReference type="RefSeq" id="WP_157338380.1">
    <property type="nucleotide sequence ID" value="NZ_RHLK01000016.1"/>
</dbReference>
<dbReference type="InterPro" id="IPR005627">
    <property type="entry name" value="CutC-like"/>
</dbReference>
<dbReference type="SUPFAM" id="SSF110395">
    <property type="entry name" value="CutC-like"/>
    <property type="match status" value="1"/>
</dbReference>
<evidence type="ECO:0000256" key="2">
    <source>
        <dbReference type="HAMAP-Rule" id="MF_00795"/>
    </source>
</evidence>
<comment type="subcellular location">
    <subcellularLocation>
        <location evidence="2">Cytoplasm</location>
    </subcellularLocation>
</comment>
<comment type="caution">
    <text evidence="3">The sequence shown here is derived from an EMBL/GenBank/DDBJ whole genome shotgun (WGS) entry which is preliminary data.</text>
</comment>
<gene>
    <name evidence="2" type="primary">cutC</name>
    <name evidence="3" type="ORF">EDM21_21100</name>
</gene>
<dbReference type="Pfam" id="PF03932">
    <property type="entry name" value="CutC"/>
    <property type="match status" value="1"/>
</dbReference>
<organism evidence="3 4">
    <name type="scientific">Paenibacillus lutrae</name>
    <dbReference type="NCBI Taxonomy" id="2078573"/>
    <lineage>
        <taxon>Bacteria</taxon>
        <taxon>Bacillati</taxon>
        <taxon>Bacillota</taxon>
        <taxon>Bacilli</taxon>
        <taxon>Bacillales</taxon>
        <taxon>Paenibacillaceae</taxon>
        <taxon>Paenibacillus</taxon>
    </lineage>
</organism>
<dbReference type="GO" id="GO:0005507">
    <property type="term" value="F:copper ion binding"/>
    <property type="evidence" value="ECO:0007669"/>
    <property type="project" value="TreeGrafter"/>
</dbReference>
<accession>A0A7X3FLI3</accession>
<keyword evidence="2" id="KW-0963">Cytoplasm</keyword>
<comment type="similarity">
    <text evidence="1 2">Belongs to the CutC family.</text>
</comment>
<proteinExistence type="inferred from homology"/>
<evidence type="ECO:0000256" key="1">
    <source>
        <dbReference type="ARBA" id="ARBA00007768"/>
    </source>
</evidence>
<dbReference type="HAMAP" id="MF_00795">
    <property type="entry name" value="CutC"/>
    <property type="match status" value="1"/>
</dbReference>
<dbReference type="GO" id="GO:0005737">
    <property type="term" value="C:cytoplasm"/>
    <property type="evidence" value="ECO:0007669"/>
    <property type="project" value="UniProtKB-SubCell"/>
</dbReference>
<dbReference type="EMBL" id="RHLK01000016">
    <property type="protein sequence ID" value="MVP01979.1"/>
    <property type="molecule type" value="Genomic_DNA"/>
</dbReference>
<dbReference type="InterPro" id="IPR036822">
    <property type="entry name" value="CutC-like_dom_sf"/>
</dbReference>
<sequence>MLLEVIATTVGDAKAAEAAGADRLELVTGMKEGGLTPSAGLIEGTVNSVRIPAAVMVRPHSKSFVYDPDDVRAMLRDIRMIREIGAAGIVIGPLTPDRQIDVPVLEALLAEAGDMEVVFHRAFDAVQDQLAAYDFLSGYRQIRRILTSGGKPSALDAVDRMRELVEMSRNSHITILAGSGLGAASLATFISGTGVKEVHFGSAVRGPKGVEDEIDPGKIKELREILAPFS</sequence>
<dbReference type="Proteomes" id="UP000490800">
    <property type="component" value="Unassembled WGS sequence"/>
</dbReference>
<dbReference type="Gene3D" id="3.20.20.380">
    <property type="entry name" value="Copper homeostasis (CutC) domain"/>
    <property type="match status" value="1"/>
</dbReference>
<dbReference type="PANTHER" id="PTHR12598">
    <property type="entry name" value="COPPER HOMEOSTASIS PROTEIN CUTC"/>
    <property type="match status" value="1"/>
</dbReference>
<evidence type="ECO:0000313" key="4">
    <source>
        <dbReference type="Proteomes" id="UP000490800"/>
    </source>
</evidence>